<dbReference type="EMBL" id="GBXM01041233">
    <property type="protein sequence ID" value="JAH67344.1"/>
    <property type="molecule type" value="Transcribed_RNA"/>
</dbReference>
<proteinExistence type="predicted"/>
<accession>A0A0E9UNA9</accession>
<sequence length="10" mass="1187">MFHSRNVPTV</sequence>
<reference evidence="1" key="2">
    <citation type="journal article" date="2015" name="Fish Shellfish Immunol.">
        <title>Early steps in the European eel (Anguilla anguilla)-Vibrio vulnificus interaction in the gills: Role of the RtxA13 toxin.</title>
        <authorList>
            <person name="Callol A."/>
            <person name="Pajuelo D."/>
            <person name="Ebbesson L."/>
            <person name="Teles M."/>
            <person name="MacKenzie S."/>
            <person name="Amaro C."/>
        </authorList>
    </citation>
    <scope>NUCLEOTIDE SEQUENCE</scope>
</reference>
<protein>
    <submittedName>
        <fullName evidence="1">Uncharacterized protein</fullName>
    </submittedName>
</protein>
<organism evidence="1">
    <name type="scientific">Anguilla anguilla</name>
    <name type="common">European freshwater eel</name>
    <name type="synonym">Muraena anguilla</name>
    <dbReference type="NCBI Taxonomy" id="7936"/>
    <lineage>
        <taxon>Eukaryota</taxon>
        <taxon>Metazoa</taxon>
        <taxon>Chordata</taxon>
        <taxon>Craniata</taxon>
        <taxon>Vertebrata</taxon>
        <taxon>Euteleostomi</taxon>
        <taxon>Actinopterygii</taxon>
        <taxon>Neopterygii</taxon>
        <taxon>Teleostei</taxon>
        <taxon>Anguilliformes</taxon>
        <taxon>Anguillidae</taxon>
        <taxon>Anguilla</taxon>
    </lineage>
</organism>
<reference evidence="1" key="1">
    <citation type="submission" date="2014-11" db="EMBL/GenBank/DDBJ databases">
        <authorList>
            <person name="Amaro Gonzalez C."/>
        </authorList>
    </citation>
    <scope>NUCLEOTIDE SEQUENCE</scope>
</reference>
<name>A0A0E9UNA9_ANGAN</name>
<evidence type="ECO:0000313" key="1">
    <source>
        <dbReference type="EMBL" id="JAH67344.1"/>
    </source>
</evidence>